<organism evidence="5 6">
    <name type="scientific">Ligaoa zhengdingensis</name>
    <dbReference type="NCBI Taxonomy" id="2763658"/>
    <lineage>
        <taxon>Bacteria</taxon>
        <taxon>Bacillati</taxon>
        <taxon>Bacillota</taxon>
        <taxon>Clostridia</taxon>
        <taxon>Eubacteriales</taxon>
        <taxon>Oscillospiraceae</taxon>
        <taxon>Ligaoa</taxon>
    </lineage>
</organism>
<accession>A0A926E035</accession>
<evidence type="ECO:0000256" key="3">
    <source>
        <dbReference type="ARBA" id="ARBA00023163"/>
    </source>
</evidence>
<dbReference type="InterPro" id="IPR050807">
    <property type="entry name" value="TransReg_Diox_bact_type"/>
</dbReference>
<dbReference type="Gene3D" id="1.10.260.40">
    <property type="entry name" value="lambda repressor-like DNA-binding domains"/>
    <property type="match status" value="1"/>
</dbReference>
<keyword evidence="2" id="KW-0238">DNA-binding</keyword>
<sequence length="82" mass="9516">MDRKQKSKYVLLGLNIQHFRKLQGYTQEALAEKIDMETVSIGKIENARVGASLDTIFKIADALEVDTYRLFYHYGQYEKGQK</sequence>
<evidence type="ECO:0000259" key="4">
    <source>
        <dbReference type="PROSITE" id="PS50943"/>
    </source>
</evidence>
<dbReference type="InterPro" id="IPR001387">
    <property type="entry name" value="Cro/C1-type_HTH"/>
</dbReference>
<gene>
    <name evidence="5" type="ORF">H8711_08420</name>
</gene>
<dbReference type="SUPFAM" id="SSF47413">
    <property type="entry name" value="lambda repressor-like DNA-binding domains"/>
    <property type="match status" value="1"/>
</dbReference>
<dbReference type="PROSITE" id="PS50943">
    <property type="entry name" value="HTH_CROC1"/>
    <property type="match status" value="1"/>
</dbReference>
<keyword evidence="6" id="KW-1185">Reference proteome</keyword>
<keyword evidence="1" id="KW-0805">Transcription regulation</keyword>
<evidence type="ECO:0000256" key="1">
    <source>
        <dbReference type="ARBA" id="ARBA00023015"/>
    </source>
</evidence>
<dbReference type="RefSeq" id="WP_249283034.1">
    <property type="nucleotide sequence ID" value="NZ_JACRST010000011.1"/>
</dbReference>
<dbReference type="Pfam" id="PF01381">
    <property type="entry name" value="HTH_3"/>
    <property type="match status" value="1"/>
</dbReference>
<dbReference type="GO" id="GO:0003677">
    <property type="term" value="F:DNA binding"/>
    <property type="evidence" value="ECO:0007669"/>
    <property type="project" value="UniProtKB-KW"/>
</dbReference>
<dbReference type="Proteomes" id="UP000653127">
    <property type="component" value="Unassembled WGS sequence"/>
</dbReference>
<dbReference type="PANTHER" id="PTHR46797:SF23">
    <property type="entry name" value="HTH-TYPE TRANSCRIPTIONAL REGULATOR SUTR"/>
    <property type="match status" value="1"/>
</dbReference>
<dbReference type="EMBL" id="JACRST010000011">
    <property type="protein sequence ID" value="MBC8546957.1"/>
    <property type="molecule type" value="Genomic_DNA"/>
</dbReference>
<dbReference type="InterPro" id="IPR010982">
    <property type="entry name" value="Lambda_DNA-bd_dom_sf"/>
</dbReference>
<keyword evidence="3" id="KW-0804">Transcription</keyword>
<proteinExistence type="predicted"/>
<dbReference type="SMART" id="SM00530">
    <property type="entry name" value="HTH_XRE"/>
    <property type="match status" value="1"/>
</dbReference>
<comment type="caution">
    <text evidence="5">The sequence shown here is derived from an EMBL/GenBank/DDBJ whole genome shotgun (WGS) entry which is preliminary data.</text>
</comment>
<dbReference type="GO" id="GO:0005829">
    <property type="term" value="C:cytosol"/>
    <property type="evidence" value="ECO:0007669"/>
    <property type="project" value="TreeGrafter"/>
</dbReference>
<protein>
    <submittedName>
        <fullName evidence="5">Helix-turn-helix transcriptional regulator</fullName>
    </submittedName>
</protein>
<evidence type="ECO:0000256" key="2">
    <source>
        <dbReference type="ARBA" id="ARBA00023125"/>
    </source>
</evidence>
<name>A0A926E035_9FIRM</name>
<feature type="domain" description="HTH cro/C1-type" evidence="4">
    <location>
        <begin position="16"/>
        <end position="70"/>
    </location>
</feature>
<evidence type="ECO:0000313" key="6">
    <source>
        <dbReference type="Proteomes" id="UP000653127"/>
    </source>
</evidence>
<reference evidence="5" key="1">
    <citation type="submission" date="2020-08" db="EMBL/GenBank/DDBJ databases">
        <title>Genome public.</title>
        <authorList>
            <person name="Liu C."/>
            <person name="Sun Q."/>
        </authorList>
    </citation>
    <scope>NUCLEOTIDE SEQUENCE</scope>
    <source>
        <strain evidence="5">NSJ-31</strain>
    </source>
</reference>
<dbReference type="CDD" id="cd00093">
    <property type="entry name" value="HTH_XRE"/>
    <property type="match status" value="1"/>
</dbReference>
<dbReference type="PANTHER" id="PTHR46797">
    <property type="entry name" value="HTH-TYPE TRANSCRIPTIONAL REGULATOR"/>
    <property type="match status" value="1"/>
</dbReference>
<dbReference type="GO" id="GO:0003700">
    <property type="term" value="F:DNA-binding transcription factor activity"/>
    <property type="evidence" value="ECO:0007669"/>
    <property type="project" value="TreeGrafter"/>
</dbReference>
<dbReference type="AlphaFoldDB" id="A0A926E035"/>
<evidence type="ECO:0000313" key="5">
    <source>
        <dbReference type="EMBL" id="MBC8546957.1"/>
    </source>
</evidence>